<evidence type="ECO:0000256" key="1">
    <source>
        <dbReference type="SAM" id="MobiDB-lite"/>
    </source>
</evidence>
<reference evidence="2 3" key="1">
    <citation type="submission" date="2020-06" db="EMBL/GenBank/DDBJ databases">
        <title>Altererythrobacter sp. HHU K3-1.</title>
        <authorList>
            <person name="Zhang D."/>
            <person name="Xue H."/>
        </authorList>
    </citation>
    <scope>NUCLEOTIDE SEQUENCE [LARGE SCALE GENOMIC DNA]</scope>
    <source>
        <strain evidence="2 3">HHU K3-1</strain>
    </source>
</reference>
<dbReference type="AlphaFoldDB" id="A0A850H550"/>
<evidence type="ECO:0000313" key="3">
    <source>
        <dbReference type="Proteomes" id="UP000561438"/>
    </source>
</evidence>
<organism evidence="2 3">
    <name type="scientific">Qipengyuania atrilutea</name>
    <dbReference type="NCBI Taxonomy" id="2744473"/>
    <lineage>
        <taxon>Bacteria</taxon>
        <taxon>Pseudomonadati</taxon>
        <taxon>Pseudomonadota</taxon>
        <taxon>Alphaproteobacteria</taxon>
        <taxon>Sphingomonadales</taxon>
        <taxon>Erythrobacteraceae</taxon>
        <taxon>Qipengyuania</taxon>
    </lineage>
</organism>
<feature type="region of interest" description="Disordered" evidence="1">
    <location>
        <begin position="53"/>
        <end position="136"/>
    </location>
</feature>
<gene>
    <name evidence="2" type="ORF">HUV48_12290</name>
</gene>
<feature type="compositionally biased region" description="Pro residues" evidence="1">
    <location>
        <begin position="67"/>
        <end position="80"/>
    </location>
</feature>
<sequence length="259" mass="27748">MVGLGVAAAAHVALFAFLLLQPERDSTIEAPERMTVNLTEDIGLEAAAPIPVPESRAAIAPTLSDTPPVPREAAPPPVPTPERAVTQPRPSPPTERAVPQPRPAAPSQPRQTQRAEPRQQPRSQEGGASRIGNDFLAGAGASTTTQETRSPGQISGRAQASLLQGITREVKPHWQPPSGPDVEAIVSTVRFNLNPDGSLAGRPTVVRQTGINDTNRAQASRHSEQAIRAVQLAAPFDLPEEYYSAWKRVTLSFDWKLSQ</sequence>
<protein>
    <submittedName>
        <fullName evidence="2">Energy transducer TonB</fullName>
    </submittedName>
</protein>
<dbReference type="Gene3D" id="3.30.1150.10">
    <property type="match status" value="1"/>
</dbReference>
<comment type="caution">
    <text evidence="2">The sequence shown here is derived from an EMBL/GenBank/DDBJ whole genome shotgun (WGS) entry which is preliminary data.</text>
</comment>
<dbReference type="EMBL" id="JABWGV010000005">
    <property type="protein sequence ID" value="NVD45786.1"/>
    <property type="molecule type" value="Genomic_DNA"/>
</dbReference>
<proteinExistence type="predicted"/>
<dbReference type="Proteomes" id="UP000561438">
    <property type="component" value="Unassembled WGS sequence"/>
</dbReference>
<accession>A0A850H550</accession>
<evidence type="ECO:0000313" key="2">
    <source>
        <dbReference type="EMBL" id="NVD45786.1"/>
    </source>
</evidence>
<name>A0A850H550_9SPHN</name>
<keyword evidence="3" id="KW-1185">Reference proteome</keyword>